<evidence type="ECO:0000256" key="2">
    <source>
        <dbReference type="ARBA" id="ARBA00022723"/>
    </source>
</evidence>
<organism evidence="9 10">
    <name type="scientific">Coilia grayii</name>
    <name type="common">Gray's grenadier anchovy</name>
    <dbReference type="NCBI Taxonomy" id="363190"/>
    <lineage>
        <taxon>Eukaryota</taxon>
        <taxon>Metazoa</taxon>
        <taxon>Chordata</taxon>
        <taxon>Craniata</taxon>
        <taxon>Vertebrata</taxon>
        <taxon>Euteleostomi</taxon>
        <taxon>Actinopterygii</taxon>
        <taxon>Neopterygii</taxon>
        <taxon>Teleostei</taxon>
        <taxon>Clupei</taxon>
        <taxon>Clupeiformes</taxon>
        <taxon>Clupeoidei</taxon>
        <taxon>Engraulidae</taxon>
        <taxon>Coilinae</taxon>
        <taxon>Coilia</taxon>
    </lineage>
</organism>
<evidence type="ECO:0000256" key="6">
    <source>
        <dbReference type="PROSITE-ProRule" id="PRU00309"/>
    </source>
</evidence>
<dbReference type="EMBL" id="JBHFQA010000007">
    <property type="protein sequence ID" value="KAL2095746.1"/>
    <property type="molecule type" value="Genomic_DNA"/>
</dbReference>
<proteinExistence type="predicted"/>
<feature type="region of interest" description="Disordered" evidence="7">
    <location>
        <begin position="99"/>
        <end position="144"/>
    </location>
</feature>
<reference evidence="9 10" key="1">
    <citation type="submission" date="2024-09" db="EMBL/GenBank/DDBJ databases">
        <title>A chromosome-level genome assembly of Gray's grenadier anchovy, Coilia grayii.</title>
        <authorList>
            <person name="Fu Z."/>
        </authorList>
    </citation>
    <scope>NUCLEOTIDE SEQUENCE [LARGE SCALE GENOMIC DNA]</scope>
    <source>
        <strain evidence="9">G4</strain>
        <tissue evidence="9">Muscle</tissue>
    </source>
</reference>
<feature type="compositionally biased region" description="Low complexity" evidence="7">
    <location>
        <begin position="114"/>
        <end position="125"/>
    </location>
</feature>
<dbReference type="PROSITE" id="PS50950">
    <property type="entry name" value="ZF_THAP"/>
    <property type="match status" value="1"/>
</dbReference>
<dbReference type="InterPro" id="IPR006612">
    <property type="entry name" value="THAP_Znf"/>
</dbReference>
<dbReference type="Pfam" id="PF05485">
    <property type="entry name" value="THAP"/>
    <property type="match status" value="1"/>
</dbReference>
<keyword evidence="2" id="KW-0479">Metal-binding</keyword>
<keyword evidence="4" id="KW-0862">Zinc</keyword>
<dbReference type="InterPro" id="IPR027805">
    <property type="entry name" value="Transposase_HTH_dom"/>
</dbReference>
<dbReference type="Pfam" id="PF13613">
    <property type="entry name" value="HTH_Tnp_4"/>
    <property type="match status" value="1"/>
</dbReference>
<dbReference type="GO" id="GO:0008270">
    <property type="term" value="F:zinc ion binding"/>
    <property type="evidence" value="ECO:0007669"/>
    <property type="project" value="UniProtKB-KW"/>
</dbReference>
<evidence type="ECO:0000256" key="4">
    <source>
        <dbReference type="ARBA" id="ARBA00022833"/>
    </source>
</evidence>
<comment type="caution">
    <text evidence="9">The sequence shown here is derived from an EMBL/GenBank/DDBJ whole genome shotgun (WGS) entry which is preliminary data.</text>
</comment>
<comment type="cofactor">
    <cofactor evidence="1">
        <name>a divalent metal cation</name>
        <dbReference type="ChEBI" id="CHEBI:60240"/>
    </cofactor>
</comment>
<accession>A0ABD1K9N1</accession>
<dbReference type="SUPFAM" id="SSF57716">
    <property type="entry name" value="Glucocorticoid receptor-like (DNA-binding domain)"/>
    <property type="match status" value="1"/>
</dbReference>
<protein>
    <recommendedName>
        <fullName evidence="8">THAP-type domain-containing protein</fullName>
    </recommendedName>
</protein>
<evidence type="ECO:0000313" key="9">
    <source>
        <dbReference type="EMBL" id="KAL2095746.1"/>
    </source>
</evidence>
<gene>
    <name evidence="9" type="ORF">ACEWY4_007894</name>
</gene>
<keyword evidence="10" id="KW-1185">Reference proteome</keyword>
<evidence type="ECO:0000256" key="7">
    <source>
        <dbReference type="SAM" id="MobiDB-lite"/>
    </source>
</evidence>
<name>A0ABD1K9N1_9TELE</name>
<dbReference type="PANTHER" id="PTHR23080:SF143">
    <property type="entry name" value="SI:DKEY-56D12.4"/>
    <property type="match status" value="1"/>
</dbReference>
<dbReference type="Pfam" id="PF13359">
    <property type="entry name" value="DDE_Tnp_4"/>
    <property type="match status" value="1"/>
</dbReference>
<evidence type="ECO:0000313" key="10">
    <source>
        <dbReference type="Proteomes" id="UP001591681"/>
    </source>
</evidence>
<dbReference type="AlphaFoldDB" id="A0ABD1K9N1"/>
<evidence type="ECO:0000256" key="3">
    <source>
        <dbReference type="ARBA" id="ARBA00022771"/>
    </source>
</evidence>
<sequence length="465" mass="53130">MQSTTAHWHSSVNMGSLNCSVRGCHNTWKKRRLAMEKTCFDHGRTRAECCGPPFNLHRIPSSDEGRRMWLKALNRKNPPKLPYVCSFHFVDGKPSVQHPNPEKWLGYDTPPPKKAQAPSASSASQETDMETAAMTKESTHRDASTQWENLHLNDHSYARDTAHATSHDQATQFPEQKLVHTELLCNDRECLAYTGLPLRAFEALAAELTPGCGSFPLHPKDQLLLTLMKLRLNLLQDDIAKRFRVSQALVSRIFSHWLEHMEVKLRGYMPWMGREAIQATMPQCFKDHFPRTTCIIDCSETPLQRAHNLHSRGESYSHYYGENTVKYLVAIAPCGLIMFISPAYGGRCSDKFISTHSGFLEYLRPGNEVMADRGFLIQDLLHERKVKLVMPAFTKRGLPLSEEDTTSTRRIANVRVHVERVIRRLKNYKILKHRVPINLTPKYSSILRVCACLCNLRGDIIQEDK</sequence>
<dbReference type="Proteomes" id="UP001591681">
    <property type="component" value="Unassembled WGS sequence"/>
</dbReference>
<evidence type="ECO:0000256" key="5">
    <source>
        <dbReference type="ARBA" id="ARBA00023125"/>
    </source>
</evidence>
<keyword evidence="3 6" id="KW-0863">Zinc-finger</keyword>
<keyword evidence="5 6" id="KW-0238">DNA-binding</keyword>
<dbReference type="InterPro" id="IPR027806">
    <property type="entry name" value="HARBI1_dom"/>
</dbReference>
<dbReference type="PANTHER" id="PTHR23080">
    <property type="entry name" value="THAP DOMAIN PROTEIN"/>
    <property type="match status" value="1"/>
</dbReference>
<feature type="domain" description="THAP-type" evidence="8">
    <location>
        <begin position="14"/>
        <end position="114"/>
    </location>
</feature>
<evidence type="ECO:0000256" key="1">
    <source>
        <dbReference type="ARBA" id="ARBA00001968"/>
    </source>
</evidence>
<evidence type="ECO:0000259" key="8">
    <source>
        <dbReference type="PROSITE" id="PS50950"/>
    </source>
</evidence>
<dbReference type="GO" id="GO:0003677">
    <property type="term" value="F:DNA binding"/>
    <property type="evidence" value="ECO:0007669"/>
    <property type="project" value="UniProtKB-UniRule"/>
</dbReference>